<dbReference type="InterPro" id="IPR009959">
    <property type="entry name" value="Cyclase_SnoaL-like"/>
</dbReference>
<accession>A0ABS0BBR3</accession>
<keyword evidence="2" id="KW-1185">Reference proteome</keyword>
<evidence type="ECO:0000313" key="2">
    <source>
        <dbReference type="Proteomes" id="UP001429984"/>
    </source>
</evidence>
<protein>
    <submittedName>
        <fullName evidence="1">Ester cyclase</fullName>
    </submittedName>
</protein>
<comment type="caution">
    <text evidence="1">The sequence shown here is derived from an EMBL/GenBank/DDBJ whole genome shotgun (WGS) entry which is preliminary data.</text>
</comment>
<dbReference type="RefSeq" id="WP_386760317.1">
    <property type="nucleotide sequence ID" value="NZ_JBHSNI010000001.1"/>
</dbReference>
<evidence type="ECO:0000313" key="1">
    <source>
        <dbReference type="EMBL" id="MBF6025357.1"/>
    </source>
</evidence>
<proteinExistence type="predicted"/>
<reference evidence="1 2" key="1">
    <citation type="submission" date="2020-11" db="EMBL/GenBank/DDBJ databases">
        <title>Draft Genome Sequence and Secondary Metabolite Biosynthetic Potential of the Lysobacter niastensis Type strain DSM 18481.</title>
        <authorList>
            <person name="Turrini P."/>
            <person name="Artuso I."/>
            <person name="Tescari M."/>
            <person name="Lugli G.A."/>
            <person name="Frangipani E."/>
            <person name="Ventura M."/>
            <person name="Visca P."/>
        </authorList>
    </citation>
    <scope>NUCLEOTIDE SEQUENCE [LARGE SCALE GENOMIC DNA]</scope>
    <source>
        <strain evidence="1 2">DSM 18481</strain>
    </source>
</reference>
<dbReference type="PANTHER" id="PTHR38436">
    <property type="entry name" value="POLYKETIDE CYCLASE SNOAL-LIKE DOMAIN"/>
    <property type="match status" value="1"/>
</dbReference>
<dbReference type="PANTHER" id="PTHR38436:SF1">
    <property type="entry name" value="ESTER CYCLASE"/>
    <property type="match status" value="1"/>
</dbReference>
<organism evidence="1 2">
    <name type="scientific">Lysobacter niastensis</name>
    <dbReference type="NCBI Taxonomy" id="380629"/>
    <lineage>
        <taxon>Bacteria</taxon>
        <taxon>Pseudomonadati</taxon>
        <taxon>Pseudomonadota</taxon>
        <taxon>Gammaproteobacteria</taxon>
        <taxon>Lysobacterales</taxon>
        <taxon>Lysobacteraceae</taxon>
        <taxon>Lysobacter</taxon>
    </lineage>
</organism>
<dbReference type="EMBL" id="JADLZT010000008">
    <property type="protein sequence ID" value="MBF6025357.1"/>
    <property type="molecule type" value="Genomic_DNA"/>
</dbReference>
<dbReference type="Pfam" id="PF07366">
    <property type="entry name" value="SnoaL"/>
    <property type="match status" value="1"/>
</dbReference>
<dbReference type="Gene3D" id="3.10.450.50">
    <property type="match status" value="1"/>
</dbReference>
<dbReference type="SUPFAM" id="SSF54427">
    <property type="entry name" value="NTF2-like"/>
    <property type="match status" value="1"/>
</dbReference>
<gene>
    <name evidence="1" type="ORF">IU514_15090</name>
</gene>
<dbReference type="Proteomes" id="UP001429984">
    <property type="component" value="Unassembled WGS sequence"/>
</dbReference>
<sequence>MIRNTHFRVTELAMKTYNILLSAVATIVALTGVMPCGANASDGVRAESVELNKSITRRVYEEGLNQGRFEVPYSADFVGHGGRATFTHAHGMAEARGWREAFPDLKITVDKQVAERDLVAVRWTARGTNTGAGNGVPATGRAVQVTGTTLFRVADGRIAEEWTCADSLGVDETTGHVADTRSDAGDRRKLYRWCSLTQADAAPRIADQQQSHKVRGVATVASWMWRHTRRVRLHTGFACVNVRGGD</sequence>
<dbReference type="InterPro" id="IPR032710">
    <property type="entry name" value="NTF2-like_dom_sf"/>
</dbReference>
<name>A0ABS0BBR3_9GAMM</name>